<dbReference type="InterPro" id="IPR011322">
    <property type="entry name" value="N-reg_PII-like_a/b"/>
</dbReference>
<dbReference type="EMBL" id="FNMU01000006">
    <property type="protein sequence ID" value="SDW90666.1"/>
    <property type="molecule type" value="Genomic_DNA"/>
</dbReference>
<dbReference type="GeneID" id="30583233"/>
<dbReference type="Proteomes" id="UP000198669">
    <property type="component" value="Unassembled WGS sequence"/>
</dbReference>
<dbReference type="Gene3D" id="3.30.70.120">
    <property type="match status" value="1"/>
</dbReference>
<evidence type="ECO:0000313" key="5">
    <source>
        <dbReference type="Proteomes" id="UP000186879"/>
    </source>
</evidence>
<evidence type="ECO:0000313" key="2">
    <source>
        <dbReference type="EMBL" id="APH39025.1"/>
    </source>
</evidence>
<keyword evidence="5" id="KW-1185">Reference proteome</keyword>
<dbReference type="PANTHER" id="PTHR23419">
    <property type="entry name" value="DIVALENT CATION TOLERANCE CUTA-RELATED"/>
    <property type="match status" value="1"/>
</dbReference>
<dbReference type="SUPFAM" id="SSF54913">
    <property type="entry name" value="GlnB-like"/>
    <property type="match status" value="1"/>
</dbReference>
<reference evidence="3 7" key="3">
    <citation type="submission" date="2018-10" db="EMBL/GenBank/DDBJ databases">
        <title>Cultivation of a novel Methanohalophilus strain from Kebrit Deep of the Red Sea and a genomic comparison of members of the genus Methanohalophilus.</title>
        <authorList>
            <person name="Guan Y."/>
            <person name="Ngugi D.K."/>
            <person name="Stingl U."/>
        </authorList>
    </citation>
    <scope>NUCLEOTIDE SEQUENCE [LARGE SCALE GENOMIC DNA]</scope>
    <source>
        <strain evidence="3 7">DSM 3094</strain>
    </source>
</reference>
<dbReference type="InterPro" id="IPR015867">
    <property type="entry name" value="N-reg_PII/ATP_PRibTrfase_C"/>
</dbReference>
<dbReference type="GO" id="GO:0010038">
    <property type="term" value="P:response to metal ion"/>
    <property type="evidence" value="ECO:0007669"/>
    <property type="project" value="InterPro"/>
</dbReference>
<comment type="similarity">
    <text evidence="1">Belongs to the CutA family.</text>
</comment>
<evidence type="ECO:0000313" key="6">
    <source>
        <dbReference type="Proteomes" id="UP000198669"/>
    </source>
</evidence>
<evidence type="ECO:0000313" key="4">
    <source>
        <dbReference type="EMBL" id="SDW90666.1"/>
    </source>
</evidence>
<sequence>MKFIIVYITASGTVEAHNIASELVSRGLVACVNMYPIRSVFMWKGEVNEDDEVVLFAKTTKNNFEPVRELVRSIHSYELPAIVSWDIEGDSEFLEWIRTSVSH</sequence>
<organism evidence="2 5">
    <name type="scientific">Methanohalophilus halophilus</name>
    <dbReference type="NCBI Taxonomy" id="2177"/>
    <lineage>
        <taxon>Archaea</taxon>
        <taxon>Methanobacteriati</taxon>
        <taxon>Methanobacteriota</taxon>
        <taxon>Stenosarchaea group</taxon>
        <taxon>Methanomicrobia</taxon>
        <taxon>Methanosarcinales</taxon>
        <taxon>Methanosarcinaceae</taxon>
        <taxon>Methanohalophilus</taxon>
    </lineage>
</organism>
<dbReference type="Pfam" id="PF03091">
    <property type="entry name" value="CutA1"/>
    <property type="match status" value="1"/>
</dbReference>
<proteinExistence type="inferred from homology"/>
<dbReference type="AlphaFoldDB" id="A0A1L3Q2F2"/>
<evidence type="ECO:0000256" key="1">
    <source>
        <dbReference type="ARBA" id="ARBA00010169"/>
    </source>
</evidence>
<dbReference type="Proteomes" id="UP000267921">
    <property type="component" value="Unassembled WGS sequence"/>
</dbReference>
<evidence type="ECO:0000313" key="3">
    <source>
        <dbReference type="EMBL" id="RNI09919.1"/>
    </source>
</evidence>
<dbReference type="Proteomes" id="UP000186879">
    <property type="component" value="Chromosome"/>
</dbReference>
<evidence type="ECO:0000313" key="7">
    <source>
        <dbReference type="Proteomes" id="UP000267921"/>
    </source>
</evidence>
<protein>
    <submittedName>
        <fullName evidence="4">Divalent cation tolerance protein</fullName>
    </submittedName>
    <submittedName>
        <fullName evidence="2">Divalent-cation tolerance protein CutA</fullName>
    </submittedName>
</protein>
<dbReference type="EMBL" id="CP017921">
    <property type="protein sequence ID" value="APH39025.1"/>
    <property type="molecule type" value="Genomic_DNA"/>
</dbReference>
<dbReference type="OrthoDB" id="8015at2157"/>
<dbReference type="InterPro" id="IPR004323">
    <property type="entry name" value="Ion_tolerance_CutA"/>
</dbReference>
<name>A0A1L3Q2F2_9EURY</name>
<accession>A0A1L3Q2F2</accession>
<dbReference type="PANTHER" id="PTHR23419:SF8">
    <property type="entry name" value="FI09726P"/>
    <property type="match status" value="1"/>
</dbReference>
<dbReference type="KEGG" id="mhaz:BHR79_05665"/>
<gene>
    <name evidence="2" type="ORF">BHR79_05665</name>
    <name evidence="3" type="ORF">EFE40_04585</name>
    <name evidence="4" type="ORF">SAMN04515625_1842</name>
</gene>
<reference evidence="2 5" key="1">
    <citation type="submission" date="2016-10" db="EMBL/GenBank/DDBJ databases">
        <title>Methanohalophilus halophilus.</title>
        <authorList>
            <person name="L'haridon S."/>
        </authorList>
    </citation>
    <scope>NUCLEOTIDE SEQUENCE [LARGE SCALE GENOMIC DNA]</scope>
    <source>
        <strain evidence="2 5">Z-7982</strain>
    </source>
</reference>
<dbReference type="EMBL" id="RJJG01000003">
    <property type="protein sequence ID" value="RNI09919.1"/>
    <property type="molecule type" value="Genomic_DNA"/>
</dbReference>
<dbReference type="GO" id="GO:0005507">
    <property type="term" value="F:copper ion binding"/>
    <property type="evidence" value="ECO:0007669"/>
    <property type="project" value="TreeGrafter"/>
</dbReference>
<reference evidence="4 6" key="2">
    <citation type="submission" date="2016-10" db="EMBL/GenBank/DDBJ databases">
        <authorList>
            <person name="de Groot N.N."/>
        </authorList>
    </citation>
    <scope>NUCLEOTIDE SEQUENCE [LARGE SCALE GENOMIC DNA]</scope>
    <source>
        <strain evidence="4 6">Z-7982</strain>
    </source>
</reference>
<dbReference type="STRING" id="2177.BHR79_05665"/>
<dbReference type="RefSeq" id="WP_072561463.1">
    <property type="nucleotide sequence ID" value="NZ_CP017921.1"/>
</dbReference>